<reference evidence="1" key="1">
    <citation type="submission" date="2018-02" db="EMBL/GenBank/DDBJ databases">
        <authorList>
            <person name="Miller M."/>
            <person name="Deiulio A."/>
            <person name="Douthitt C."/>
            <person name="McMahon J."/>
            <person name="Holland C."/>
            <person name="Wiersma-Koch H."/>
            <person name="Turechek W."/>
            <person name="D'Elia T."/>
        </authorList>
    </citation>
    <scope>NUCLEOTIDE SEQUENCE [LARGE SCALE GENOMIC DNA]</scope>
</reference>
<sequence length="38" mass="4456">MMTKVPASFYKTAVRLRIAGLFNVTPIYGQKRKRQTRK</sequence>
<evidence type="ECO:0000313" key="1">
    <source>
        <dbReference type="EMBL" id="AVO23097.1"/>
    </source>
</evidence>
<proteinExistence type="predicted"/>
<name>A0A2P1JUR0_9CAUD</name>
<evidence type="ECO:0000313" key="2">
    <source>
        <dbReference type="Proteomes" id="UP000241502"/>
    </source>
</evidence>
<dbReference type="EMBL" id="MG983743">
    <property type="protein sequence ID" value="AVO23097.1"/>
    <property type="molecule type" value="Genomic_DNA"/>
</dbReference>
<protein>
    <submittedName>
        <fullName evidence="1">Uncharacterized protein</fullName>
    </submittedName>
</protein>
<keyword evidence="2" id="KW-1185">Reference proteome</keyword>
<organism evidence="1 2">
    <name type="scientific">Xanthomonas phage RiverRider</name>
    <dbReference type="NCBI Taxonomy" id="2108116"/>
    <lineage>
        <taxon>Viruses</taxon>
        <taxon>Duplodnaviria</taxon>
        <taxon>Heunggongvirae</taxon>
        <taxon>Uroviricota</taxon>
        <taxon>Caudoviricetes</taxon>
        <taxon>Schitoviridae</taxon>
        <taxon>Riverridervirus</taxon>
        <taxon>Riverridervirus riverrider</taxon>
    </lineage>
</organism>
<dbReference type="Proteomes" id="UP000241502">
    <property type="component" value="Segment"/>
</dbReference>
<gene>
    <name evidence="1" type="ORF">RIVERRIDER_9</name>
</gene>
<accession>A0A2P1JUR0</accession>